<evidence type="ECO:0000313" key="2">
    <source>
        <dbReference type="Proteomes" id="UP000178276"/>
    </source>
</evidence>
<accession>A0A1F5WD95</accession>
<evidence type="ECO:0000313" key="1">
    <source>
        <dbReference type="EMBL" id="OGF73606.1"/>
    </source>
</evidence>
<reference evidence="1 2" key="1">
    <citation type="journal article" date="2016" name="Nat. Commun.">
        <title>Thousands of microbial genomes shed light on interconnected biogeochemical processes in an aquifer system.</title>
        <authorList>
            <person name="Anantharaman K."/>
            <person name="Brown C.T."/>
            <person name="Hug L.A."/>
            <person name="Sharon I."/>
            <person name="Castelle C.J."/>
            <person name="Probst A.J."/>
            <person name="Thomas B.C."/>
            <person name="Singh A."/>
            <person name="Wilkins M.J."/>
            <person name="Karaoz U."/>
            <person name="Brodie E.L."/>
            <person name="Williams K.H."/>
            <person name="Hubbard S.S."/>
            <person name="Banfield J.F."/>
        </authorList>
    </citation>
    <scope>NUCLEOTIDE SEQUENCE [LARGE SCALE GENOMIC DNA]</scope>
</reference>
<comment type="caution">
    <text evidence="1">The sequence shown here is derived from an EMBL/GenBank/DDBJ whole genome shotgun (WGS) entry which is preliminary data.</text>
</comment>
<dbReference type="STRING" id="1798331.A2W57_00350"/>
<dbReference type="Proteomes" id="UP000178276">
    <property type="component" value="Unassembled WGS sequence"/>
</dbReference>
<dbReference type="EMBL" id="MFHJ01000032">
    <property type="protein sequence ID" value="OGF73606.1"/>
    <property type="molecule type" value="Genomic_DNA"/>
</dbReference>
<protein>
    <submittedName>
        <fullName evidence="1">Uncharacterized protein</fullName>
    </submittedName>
</protein>
<proteinExistence type="predicted"/>
<organism evidence="1 2">
    <name type="scientific">Candidatus Giovannonibacteria bacterium RIFCSPHIGHO2_02_43_16</name>
    <dbReference type="NCBI Taxonomy" id="1798331"/>
    <lineage>
        <taxon>Bacteria</taxon>
        <taxon>Candidatus Giovannoniibacteriota</taxon>
    </lineage>
</organism>
<name>A0A1F5WD95_9BACT</name>
<gene>
    <name evidence="1" type="ORF">A2W57_00350</name>
</gene>
<dbReference type="AlphaFoldDB" id="A0A1F5WD95"/>
<sequence length="91" mass="10242">MSKVKNIFAAATSTDGLVYLKPYFTERGIDQLGLNGYNNAELIFQVSDRTEFEGRVEVRGETIVARIIMERTAQQVSPGVYSPVWKINDIN</sequence>